<dbReference type="AlphaFoldDB" id="A0A225V740"/>
<evidence type="ECO:0000313" key="1">
    <source>
        <dbReference type="EMBL" id="OWZ00954.1"/>
    </source>
</evidence>
<organism evidence="1 2">
    <name type="scientific">Phytophthora megakarya</name>
    <dbReference type="NCBI Taxonomy" id="4795"/>
    <lineage>
        <taxon>Eukaryota</taxon>
        <taxon>Sar</taxon>
        <taxon>Stramenopiles</taxon>
        <taxon>Oomycota</taxon>
        <taxon>Peronosporomycetes</taxon>
        <taxon>Peronosporales</taxon>
        <taxon>Peronosporaceae</taxon>
        <taxon>Phytophthora</taxon>
    </lineage>
</organism>
<reference evidence="2" key="1">
    <citation type="submission" date="2017-03" db="EMBL/GenBank/DDBJ databases">
        <title>Phytopthora megakarya and P. palmivora, two closely related causual agents of cacao black pod achieved similar genome size and gene model numbers by different mechanisms.</title>
        <authorList>
            <person name="Ali S."/>
            <person name="Shao J."/>
            <person name="Larry D.J."/>
            <person name="Kronmiller B."/>
            <person name="Shen D."/>
            <person name="Strem M.D."/>
            <person name="Melnick R.L."/>
            <person name="Guiltinan M.J."/>
            <person name="Tyler B.M."/>
            <person name="Meinhardt L.W."/>
            <person name="Bailey B.A."/>
        </authorList>
    </citation>
    <scope>NUCLEOTIDE SEQUENCE [LARGE SCALE GENOMIC DNA]</scope>
    <source>
        <strain evidence="2">zdho120</strain>
    </source>
</reference>
<dbReference type="Proteomes" id="UP000198211">
    <property type="component" value="Unassembled WGS sequence"/>
</dbReference>
<sequence length="109" mass="12941">MQNVTYRATYLQRKLQNRDRNNNPIRLEVYLDKSYVNVNHVRGMTWLSPDKKLYYDSKSVKAQLMELICAHKSPPFYMAIALATMYGHHVTYTPPYHPKLQPIELIWGR</sequence>
<dbReference type="EMBL" id="NBNE01007211">
    <property type="protein sequence ID" value="OWZ00954.1"/>
    <property type="molecule type" value="Genomic_DNA"/>
</dbReference>
<dbReference type="OrthoDB" id="168086at2759"/>
<gene>
    <name evidence="1" type="ORF">PHMEG_00027754</name>
</gene>
<proteinExistence type="predicted"/>
<protein>
    <submittedName>
        <fullName evidence="1">Uncharacterized protein</fullName>
    </submittedName>
</protein>
<comment type="caution">
    <text evidence="1">The sequence shown here is derived from an EMBL/GenBank/DDBJ whole genome shotgun (WGS) entry which is preliminary data.</text>
</comment>
<name>A0A225V740_9STRA</name>
<evidence type="ECO:0000313" key="2">
    <source>
        <dbReference type="Proteomes" id="UP000198211"/>
    </source>
</evidence>
<accession>A0A225V740</accession>
<keyword evidence="2" id="KW-1185">Reference proteome</keyword>